<evidence type="ECO:0000256" key="2">
    <source>
        <dbReference type="SAM" id="Phobius"/>
    </source>
</evidence>
<dbReference type="Proteomes" id="UP000540423">
    <property type="component" value="Unassembled WGS sequence"/>
</dbReference>
<feature type="compositionally biased region" description="Pro residues" evidence="1">
    <location>
        <begin position="73"/>
        <end position="83"/>
    </location>
</feature>
<keyword evidence="4" id="KW-1185">Reference proteome</keyword>
<dbReference type="EMBL" id="JACHEM010000003">
    <property type="protein sequence ID" value="MBB6434940.1"/>
    <property type="molecule type" value="Genomic_DNA"/>
</dbReference>
<evidence type="ECO:0000313" key="4">
    <source>
        <dbReference type="Proteomes" id="UP000540423"/>
    </source>
</evidence>
<accession>A0A7X0LNH6</accession>
<organism evidence="3 4">
    <name type="scientific">Streptomyces candidus</name>
    <dbReference type="NCBI Taxonomy" id="67283"/>
    <lineage>
        <taxon>Bacteria</taxon>
        <taxon>Bacillati</taxon>
        <taxon>Actinomycetota</taxon>
        <taxon>Actinomycetes</taxon>
        <taxon>Kitasatosporales</taxon>
        <taxon>Streptomycetaceae</taxon>
        <taxon>Streptomyces</taxon>
    </lineage>
</organism>
<dbReference type="RefSeq" id="WP_185028042.1">
    <property type="nucleotide sequence ID" value="NZ_BNBN01000004.1"/>
</dbReference>
<dbReference type="AlphaFoldDB" id="A0A7X0LNH6"/>
<feature type="compositionally biased region" description="Low complexity" evidence="1">
    <location>
        <begin position="91"/>
        <end position="114"/>
    </location>
</feature>
<comment type="caution">
    <text evidence="3">The sequence shown here is derived from an EMBL/GenBank/DDBJ whole genome shotgun (WGS) entry which is preliminary data.</text>
</comment>
<gene>
    <name evidence="3" type="ORF">HNQ79_001391</name>
</gene>
<proteinExistence type="predicted"/>
<feature type="transmembrane region" description="Helical" evidence="2">
    <location>
        <begin position="328"/>
        <end position="343"/>
    </location>
</feature>
<keyword evidence="2" id="KW-1133">Transmembrane helix</keyword>
<reference evidence="3 4" key="1">
    <citation type="submission" date="2020-08" db="EMBL/GenBank/DDBJ databases">
        <title>Genomic Encyclopedia of Type Strains, Phase IV (KMG-IV): sequencing the most valuable type-strain genomes for metagenomic binning, comparative biology and taxonomic classification.</title>
        <authorList>
            <person name="Goeker M."/>
        </authorList>
    </citation>
    <scope>NUCLEOTIDE SEQUENCE [LARGE SCALE GENOMIC DNA]</scope>
    <source>
        <strain evidence="3 4">DSM 40141</strain>
    </source>
</reference>
<feature type="compositionally biased region" description="Pro residues" evidence="1">
    <location>
        <begin position="139"/>
        <end position="149"/>
    </location>
</feature>
<feature type="compositionally biased region" description="Low complexity" evidence="1">
    <location>
        <begin position="11"/>
        <end position="26"/>
    </location>
</feature>
<feature type="transmembrane region" description="Helical" evidence="2">
    <location>
        <begin position="350"/>
        <end position="370"/>
    </location>
</feature>
<name>A0A7X0LNH6_9ACTN</name>
<evidence type="ECO:0000256" key="1">
    <source>
        <dbReference type="SAM" id="MobiDB-lite"/>
    </source>
</evidence>
<keyword evidence="2" id="KW-0812">Transmembrane</keyword>
<feature type="compositionally biased region" description="Low complexity" evidence="1">
    <location>
        <begin position="180"/>
        <end position="191"/>
    </location>
</feature>
<feature type="region of interest" description="Disordered" evidence="1">
    <location>
        <begin position="1"/>
        <end position="248"/>
    </location>
</feature>
<keyword evidence="2" id="KW-0472">Membrane</keyword>
<evidence type="ECO:0000313" key="3">
    <source>
        <dbReference type="EMBL" id="MBB6434940.1"/>
    </source>
</evidence>
<protein>
    <submittedName>
        <fullName evidence="3">Uncharacterized protein</fullName>
    </submittedName>
</protein>
<sequence length="397" mass="40863">MYTDDDDHQAPDSPAAPAAGSAEASPRGQAPATSGTGTGTGTGTGKADPGAAHAPSNGDPAPNGPTRNSPARNAPPPAGPTPGWPQLRLSAPLAPVAPGAAPIRSRSPSSSPRSPRTEEEAPGTQAARGPRGPRLAAPRPLPPRAPRPGLPVRRSPDPATTTLRTGGRPQDPPTTTLRTPPAQLPGLPQPGRGHGSHGPRPPTGAHTGDPQHQPPHPAPRYHQHRQYPDELPAPGPSHAATPADAHAALRRRATGPTTGLLHSVGFTLLAVVEYFRSLVNNLSPVQRAAGGSAELRDIAALQGDLLHQDWYQAVGDLARIATFDQPRAALWAAVFLALVVRLNRSGPARLQIVLSVLAAGYCGLLALVWFPFLYGLGGASVAALAATGALLWAATRR</sequence>
<feature type="transmembrane region" description="Helical" evidence="2">
    <location>
        <begin position="376"/>
        <end position="394"/>
    </location>
</feature>
<feature type="compositionally biased region" description="Low complexity" evidence="1">
    <location>
        <begin position="126"/>
        <end position="138"/>
    </location>
</feature>